<name>A0A1L7XFT1_9HELO</name>
<gene>
    <name evidence="2" type="ORF">PAC_13779</name>
</gene>
<feature type="region of interest" description="Disordered" evidence="1">
    <location>
        <begin position="1"/>
        <end position="92"/>
    </location>
</feature>
<proteinExistence type="predicted"/>
<evidence type="ECO:0000313" key="3">
    <source>
        <dbReference type="Proteomes" id="UP000184330"/>
    </source>
</evidence>
<organism evidence="2 3">
    <name type="scientific">Phialocephala subalpina</name>
    <dbReference type="NCBI Taxonomy" id="576137"/>
    <lineage>
        <taxon>Eukaryota</taxon>
        <taxon>Fungi</taxon>
        <taxon>Dikarya</taxon>
        <taxon>Ascomycota</taxon>
        <taxon>Pezizomycotina</taxon>
        <taxon>Leotiomycetes</taxon>
        <taxon>Helotiales</taxon>
        <taxon>Mollisiaceae</taxon>
        <taxon>Phialocephala</taxon>
        <taxon>Phialocephala fortinii species complex</taxon>
    </lineage>
</organism>
<protein>
    <submittedName>
        <fullName evidence="2">Uncharacterized protein</fullName>
    </submittedName>
</protein>
<sequence length="388" mass="43633">MARRSIPRACKKVATVPPPTVIPTDNMSRKLTASDTSSMASKSILPTSDNITGTPTATRSSKMGSKDLTGAPDTMANKLTAGPSEKMGSKARDASPDKMAIKSILNPVDTLPVSSKPPPPLIIKKLHDDILFMIFDEIIDSENTIVIRQKKILLAYKPRHPHMYKYHTILGPLSQSCHDLNDKIKKWCDVRKDLTRSVTFGLFNPLSTTFDFCYIVGGILEGPPGTSKIQRIYHPAAAVKHFLQLELWQRALWTIDSFQNPKIKGHACTLAQLGEYDAAWHKLNPEWQKTSGGSNGGLYLAPQLNGHLKDGVRDVLVLDWKKYREYLCPKAWVEDHSRTRSNRLQLGWQGGKQAFLWSDEWEKFEETRKIVSDDEVEKCDLNSVPRRD</sequence>
<reference evidence="2 3" key="1">
    <citation type="submission" date="2016-03" db="EMBL/GenBank/DDBJ databases">
        <authorList>
            <person name="Ploux O."/>
        </authorList>
    </citation>
    <scope>NUCLEOTIDE SEQUENCE [LARGE SCALE GENOMIC DNA]</scope>
    <source>
        <strain evidence="2 3">UAMH 11012</strain>
    </source>
</reference>
<dbReference type="Proteomes" id="UP000184330">
    <property type="component" value="Unassembled WGS sequence"/>
</dbReference>
<feature type="compositionally biased region" description="Basic residues" evidence="1">
    <location>
        <begin position="1"/>
        <end position="11"/>
    </location>
</feature>
<accession>A0A1L7XFT1</accession>
<evidence type="ECO:0000256" key="1">
    <source>
        <dbReference type="SAM" id="MobiDB-lite"/>
    </source>
</evidence>
<feature type="compositionally biased region" description="Polar residues" evidence="1">
    <location>
        <begin position="25"/>
        <end position="63"/>
    </location>
</feature>
<dbReference type="AlphaFoldDB" id="A0A1L7XFT1"/>
<keyword evidence="3" id="KW-1185">Reference proteome</keyword>
<evidence type="ECO:0000313" key="2">
    <source>
        <dbReference type="EMBL" id="CZR63882.1"/>
    </source>
</evidence>
<dbReference type="EMBL" id="FJOG01000025">
    <property type="protein sequence ID" value="CZR63882.1"/>
    <property type="molecule type" value="Genomic_DNA"/>
</dbReference>